<name>A0ABQ4BQJ8_9ACTN</name>
<comment type="caution">
    <text evidence="3">The sequence shown here is derived from an EMBL/GenBank/DDBJ whole genome shotgun (WGS) entry which is preliminary data.</text>
</comment>
<dbReference type="Proteomes" id="UP000624709">
    <property type="component" value="Unassembled WGS sequence"/>
</dbReference>
<dbReference type="EMBL" id="BOMS01000161">
    <property type="protein sequence ID" value="GIE72946.1"/>
    <property type="molecule type" value="Genomic_DNA"/>
</dbReference>
<proteinExistence type="predicted"/>
<sequence>MLMWVWIAVVVIAVLVLVLAGLRLLGRLSGLNRAARRLQLRQEEALRVQSGAEKLQQTVLGLQQRAEQAQDHLEQIKANRGK</sequence>
<keyword evidence="4" id="KW-1185">Reference proteome</keyword>
<keyword evidence="1" id="KW-0175">Coiled coil</keyword>
<evidence type="ECO:0000256" key="2">
    <source>
        <dbReference type="SAM" id="Phobius"/>
    </source>
</evidence>
<feature type="coiled-coil region" evidence="1">
    <location>
        <begin position="52"/>
        <end position="79"/>
    </location>
</feature>
<evidence type="ECO:0000256" key="1">
    <source>
        <dbReference type="SAM" id="Coils"/>
    </source>
</evidence>
<evidence type="ECO:0000313" key="3">
    <source>
        <dbReference type="EMBL" id="GIE72946.1"/>
    </source>
</evidence>
<organism evidence="3 4">
    <name type="scientific">Actinoplanes palleronii</name>
    <dbReference type="NCBI Taxonomy" id="113570"/>
    <lineage>
        <taxon>Bacteria</taxon>
        <taxon>Bacillati</taxon>
        <taxon>Actinomycetota</taxon>
        <taxon>Actinomycetes</taxon>
        <taxon>Micromonosporales</taxon>
        <taxon>Micromonosporaceae</taxon>
        <taxon>Actinoplanes</taxon>
    </lineage>
</organism>
<reference evidence="3 4" key="1">
    <citation type="submission" date="2021-01" db="EMBL/GenBank/DDBJ databases">
        <title>Whole genome shotgun sequence of Actinoplanes palleronii NBRC 14916.</title>
        <authorList>
            <person name="Komaki H."/>
            <person name="Tamura T."/>
        </authorList>
    </citation>
    <scope>NUCLEOTIDE SEQUENCE [LARGE SCALE GENOMIC DNA]</scope>
    <source>
        <strain evidence="3 4">NBRC 14916</strain>
    </source>
</reference>
<keyword evidence="2" id="KW-1133">Transmembrane helix</keyword>
<evidence type="ECO:0000313" key="4">
    <source>
        <dbReference type="Proteomes" id="UP000624709"/>
    </source>
</evidence>
<feature type="transmembrane region" description="Helical" evidence="2">
    <location>
        <begin position="6"/>
        <end position="26"/>
    </location>
</feature>
<keyword evidence="2" id="KW-0472">Membrane</keyword>
<accession>A0ABQ4BQJ8</accession>
<keyword evidence="2" id="KW-0812">Transmembrane</keyword>
<gene>
    <name evidence="3" type="ORF">Apa02nite_090540</name>
</gene>
<protein>
    <submittedName>
        <fullName evidence="3">Uncharacterized protein</fullName>
    </submittedName>
</protein>